<accession>A0AA86TUK5</accession>
<evidence type="ECO:0000256" key="2">
    <source>
        <dbReference type="ARBA" id="ARBA00022737"/>
    </source>
</evidence>
<dbReference type="AlphaFoldDB" id="A0AA86TUK5"/>
<dbReference type="Proteomes" id="UP001642409">
    <property type="component" value="Unassembled WGS sequence"/>
</dbReference>
<dbReference type="PROSITE" id="PS51450">
    <property type="entry name" value="LRR"/>
    <property type="match status" value="3"/>
</dbReference>
<keyword evidence="5" id="KW-1185">Reference proteome</keyword>
<organism evidence="3">
    <name type="scientific">Hexamita inflata</name>
    <dbReference type="NCBI Taxonomy" id="28002"/>
    <lineage>
        <taxon>Eukaryota</taxon>
        <taxon>Metamonada</taxon>
        <taxon>Diplomonadida</taxon>
        <taxon>Hexamitidae</taxon>
        <taxon>Hexamitinae</taxon>
        <taxon>Hexamita</taxon>
    </lineage>
</organism>
<dbReference type="PANTHER" id="PTHR46652">
    <property type="entry name" value="LEUCINE-RICH REPEAT AND IQ DOMAIN-CONTAINING PROTEIN 1-RELATED"/>
    <property type="match status" value="1"/>
</dbReference>
<keyword evidence="1" id="KW-0433">Leucine-rich repeat</keyword>
<protein>
    <submittedName>
        <fullName evidence="3">Leucine-rich repeat domain-containing protein</fullName>
    </submittedName>
    <submittedName>
        <fullName evidence="4">Leucine-rich_repeat domain-containing protein</fullName>
    </submittedName>
</protein>
<dbReference type="PANTHER" id="PTHR46652:SF3">
    <property type="entry name" value="LEUCINE-RICH REPEAT-CONTAINING PROTEIN 9"/>
    <property type="match status" value="1"/>
</dbReference>
<comment type="caution">
    <text evidence="3">The sequence shown here is derived from an EMBL/GenBank/DDBJ whole genome shotgun (WGS) entry which is preliminary data.</text>
</comment>
<dbReference type="Pfam" id="PF12799">
    <property type="entry name" value="LRR_4"/>
    <property type="match status" value="1"/>
</dbReference>
<dbReference type="SMART" id="SM00365">
    <property type="entry name" value="LRR_SD22"/>
    <property type="match status" value="4"/>
</dbReference>
<evidence type="ECO:0000313" key="4">
    <source>
        <dbReference type="EMBL" id="CAL5989649.1"/>
    </source>
</evidence>
<evidence type="ECO:0000313" key="5">
    <source>
        <dbReference type="Proteomes" id="UP001642409"/>
    </source>
</evidence>
<dbReference type="SUPFAM" id="SSF52058">
    <property type="entry name" value="L domain-like"/>
    <property type="match status" value="1"/>
</dbReference>
<dbReference type="EMBL" id="CATOUU010000248">
    <property type="protein sequence ID" value="CAI9922198.1"/>
    <property type="molecule type" value="Genomic_DNA"/>
</dbReference>
<keyword evidence="2" id="KW-0677">Repeat</keyword>
<dbReference type="InterPro" id="IPR032675">
    <property type="entry name" value="LRR_dom_sf"/>
</dbReference>
<sequence length="290" mass="34267">MNTIKSLLNQCVICENQATDKQLIKQHKKKVINECIWLEDDQELIDFSFVDQLNVSQLSITNCKSINLSSELRRVSHLKVKYSALKSLLGIEQMTQLTELYLYNNQLTDIYPLQHLTNLKYLNLKENRVSDVTPLQFLTNLKYLELFSNKIIYLRCLENLKLLNKLYLGCDRIIDVKPLLKLNQLQILVLQFNAITVDKQLINTFKHIQYVNFDGQRPPSIHELKQYRVMSQFDYLQNKIQQIYNEQNNIQQKHTLQMQKIQNTLLEYNSSIIYAQGQLKVLIEEQNNQQ</sequence>
<dbReference type="Gene3D" id="3.80.10.10">
    <property type="entry name" value="Ribonuclease Inhibitor"/>
    <property type="match status" value="1"/>
</dbReference>
<reference evidence="4 5" key="2">
    <citation type="submission" date="2024-07" db="EMBL/GenBank/DDBJ databases">
        <authorList>
            <person name="Akdeniz Z."/>
        </authorList>
    </citation>
    <scope>NUCLEOTIDE SEQUENCE [LARGE SCALE GENOMIC DNA]</scope>
</reference>
<dbReference type="InterPro" id="IPR050836">
    <property type="entry name" value="SDS22/Internalin_LRR"/>
</dbReference>
<name>A0AA86TUK5_9EUKA</name>
<gene>
    <name evidence="4" type="ORF">HINF_LOCUS10960</name>
    <name evidence="3" type="ORF">HINF_LOCUS9843</name>
</gene>
<evidence type="ECO:0000313" key="3">
    <source>
        <dbReference type="EMBL" id="CAI9922198.1"/>
    </source>
</evidence>
<dbReference type="EMBL" id="CAXDID020000024">
    <property type="protein sequence ID" value="CAL5989649.1"/>
    <property type="molecule type" value="Genomic_DNA"/>
</dbReference>
<reference evidence="3" key="1">
    <citation type="submission" date="2023-06" db="EMBL/GenBank/DDBJ databases">
        <authorList>
            <person name="Kurt Z."/>
        </authorList>
    </citation>
    <scope>NUCLEOTIDE SEQUENCE</scope>
</reference>
<dbReference type="InterPro" id="IPR025875">
    <property type="entry name" value="Leu-rich_rpt_4"/>
</dbReference>
<proteinExistence type="predicted"/>
<evidence type="ECO:0000256" key="1">
    <source>
        <dbReference type="ARBA" id="ARBA00022614"/>
    </source>
</evidence>
<dbReference type="InterPro" id="IPR001611">
    <property type="entry name" value="Leu-rich_rpt"/>
</dbReference>